<comment type="caution">
    <text evidence="2">The sequence shown here is derived from an EMBL/GenBank/DDBJ whole genome shotgun (WGS) entry which is preliminary data.</text>
</comment>
<feature type="transmembrane region" description="Helical" evidence="1">
    <location>
        <begin position="289"/>
        <end position="322"/>
    </location>
</feature>
<evidence type="ECO:0008006" key="4">
    <source>
        <dbReference type="Google" id="ProtNLM"/>
    </source>
</evidence>
<dbReference type="EMBL" id="PFDX01000023">
    <property type="protein sequence ID" value="PJE57445.1"/>
    <property type="molecule type" value="Genomic_DNA"/>
</dbReference>
<sequence>MKKIVTAVFFIFLGVLILSFPSFDGVKVFAQNEINPPKVEIIFFYSETCLHCQAEQKFLDTIQSKYPELEINRYLVSDSDSKKLLADLLAKHDAQMYAGLVPITFVGEDLILGFNNENDIGRRIEQSIERQLNDLNPPPEENNNKVSLPIIGKIDLTKYSLLVQAVILGFFDGFNVCSLGALVLILGLVLILRSRPKIILFGGLYILVTAIVYGVLIFLWYQLFYYLAPVLKIMNVFVGLLGIAGGIYFLRQFIKSRKSDIACDGKESKIVSKHSLKIQKAFQESGGIWGLIIGVFIFAAVITIVEFPCSAVIPVLFAGIMAHAKLSIAAYLLYLVIYLFFYMLDEIIVFLIAVFTMNIKLASGKVMTWLSLVEAIVLFGLGIYYLVSIF</sequence>
<keyword evidence="1" id="KW-0472">Membrane</keyword>
<keyword evidence="1" id="KW-1133">Transmembrane helix</keyword>
<dbReference type="PROSITE" id="PS00194">
    <property type="entry name" value="THIOREDOXIN_1"/>
    <property type="match status" value="1"/>
</dbReference>
<feature type="transmembrane region" description="Helical" evidence="1">
    <location>
        <begin position="161"/>
        <end position="191"/>
    </location>
</feature>
<dbReference type="SUPFAM" id="SSF52833">
    <property type="entry name" value="Thioredoxin-like"/>
    <property type="match status" value="1"/>
</dbReference>
<keyword evidence="1" id="KW-0812">Transmembrane</keyword>
<gene>
    <name evidence="2" type="ORF">COU82_01955</name>
</gene>
<evidence type="ECO:0000313" key="2">
    <source>
        <dbReference type="EMBL" id="PJE57445.1"/>
    </source>
</evidence>
<name>A0A2M8KC20_9BACT</name>
<dbReference type="InterPro" id="IPR017937">
    <property type="entry name" value="Thioredoxin_CS"/>
</dbReference>
<feature type="transmembrane region" description="Helical" evidence="1">
    <location>
        <begin position="328"/>
        <end position="354"/>
    </location>
</feature>
<evidence type="ECO:0000256" key="1">
    <source>
        <dbReference type="SAM" id="Phobius"/>
    </source>
</evidence>
<feature type="transmembrane region" description="Helical" evidence="1">
    <location>
        <begin position="198"/>
        <end position="221"/>
    </location>
</feature>
<feature type="transmembrane region" description="Helical" evidence="1">
    <location>
        <begin position="366"/>
        <end position="387"/>
    </location>
</feature>
<proteinExistence type="predicted"/>
<dbReference type="AlphaFoldDB" id="A0A2M8KC20"/>
<evidence type="ECO:0000313" key="3">
    <source>
        <dbReference type="Proteomes" id="UP000231648"/>
    </source>
</evidence>
<organism evidence="2 3">
    <name type="scientific">Candidatus Portnoybacteria bacterium CG10_big_fil_rev_8_21_14_0_10_38_18</name>
    <dbReference type="NCBI Taxonomy" id="1974813"/>
    <lineage>
        <taxon>Bacteria</taxon>
        <taxon>Candidatus Portnoyibacteriota</taxon>
    </lineage>
</organism>
<dbReference type="Proteomes" id="UP000231648">
    <property type="component" value="Unassembled WGS sequence"/>
</dbReference>
<accession>A0A2M8KC20</accession>
<feature type="transmembrane region" description="Helical" evidence="1">
    <location>
        <begin position="233"/>
        <end position="250"/>
    </location>
</feature>
<reference evidence="3" key="1">
    <citation type="submission" date="2017-09" db="EMBL/GenBank/DDBJ databases">
        <title>Depth-based differentiation of microbial function through sediment-hosted aquifers and enrichment of novel symbionts in the deep terrestrial subsurface.</title>
        <authorList>
            <person name="Probst A.J."/>
            <person name="Ladd B."/>
            <person name="Jarett J.K."/>
            <person name="Geller-Mcgrath D.E."/>
            <person name="Sieber C.M.K."/>
            <person name="Emerson J.B."/>
            <person name="Anantharaman K."/>
            <person name="Thomas B.C."/>
            <person name="Malmstrom R."/>
            <person name="Stieglmeier M."/>
            <person name="Klingl A."/>
            <person name="Woyke T."/>
            <person name="Ryan C.M."/>
            <person name="Banfield J.F."/>
        </authorList>
    </citation>
    <scope>NUCLEOTIDE SEQUENCE [LARGE SCALE GENOMIC DNA]</scope>
</reference>
<dbReference type="Gene3D" id="3.40.30.10">
    <property type="entry name" value="Glutaredoxin"/>
    <property type="match status" value="1"/>
</dbReference>
<protein>
    <recommendedName>
        <fullName evidence="4">Thioredoxin domain-containing protein</fullName>
    </recommendedName>
</protein>
<dbReference type="InterPro" id="IPR036249">
    <property type="entry name" value="Thioredoxin-like_sf"/>
</dbReference>